<sequence>MQRKTARYLQTWKIVKGEEFIQQGFLLLFKNEDSEKRLQQKLRICPFSGTGEEEAAYTVKLKEELGENIS</sequence>
<proteinExistence type="predicted"/>
<dbReference type="EMBL" id="SNRW01007689">
    <property type="protein sequence ID" value="KAA6380832.1"/>
    <property type="molecule type" value="Genomic_DNA"/>
</dbReference>
<dbReference type="OrthoDB" id="3863715at2759"/>
<organism evidence="1 2">
    <name type="scientific">Streblomastix strix</name>
    <dbReference type="NCBI Taxonomy" id="222440"/>
    <lineage>
        <taxon>Eukaryota</taxon>
        <taxon>Metamonada</taxon>
        <taxon>Preaxostyla</taxon>
        <taxon>Oxymonadida</taxon>
        <taxon>Streblomastigidae</taxon>
        <taxon>Streblomastix</taxon>
    </lineage>
</organism>
<evidence type="ECO:0000313" key="2">
    <source>
        <dbReference type="Proteomes" id="UP000324800"/>
    </source>
</evidence>
<reference evidence="1 2" key="1">
    <citation type="submission" date="2019-03" db="EMBL/GenBank/DDBJ databases">
        <title>Single cell metagenomics reveals metabolic interactions within the superorganism composed of flagellate Streblomastix strix and complex community of Bacteroidetes bacteria on its surface.</title>
        <authorList>
            <person name="Treitli S.C."/>
            <person name="Kolisko M."/>
            <person name="Husnik F."/>
            <person name="Keeling P."/>
            <person name="Hampl V."/>
        </authorList>
    </citation>
    <scope>NUCLEOTIDE SEQUENCE [LARGE SCALE GENOMIC DNA]</scope>
    <source>
        <strain evidence="1">ST1C</strain>
    </source>
</reference>
<dbReference type="Proteomes" id="UP000324800">
    <property type="component" value="Unassembled WGS sequence"/>
</dbReference>
<accession>A0A5J4VEE3</accession>
<comment type="caution">
    <text evidence="1">The sequence shown here is derived from an EMBL/GenBank/DDBJ whole genome shotgun (WGS) entry which is preliminary data.</text>
</comment>
<dbReference type="AlphaFoldDB" id="A0A5J4VEE3"/>
<evidence type="ECO:0000313" key="1">
    <source>
        <dbReference type="EMBL" id="KAA6380832.1"/>
    </source>
</evidence>
<gene>
    <name evidence="1" type="ORF">EZS28_023638</name>
</gene>
<protein>
    <submittedName>
        <fullName evidence="1">Uncharacterized protein</fullName>
    </submittedName>
</protein>
<name>A0A5J4VEE3_9EUKA</name>
<feature type="non-terminal residue" evidence="1">
    <location>
        <position position="70"/>
    </location>
</feature>